<accession>Q76Z17</accession>
<evidence type="ECO:0000313" key="2">
    <source>
        <dbReference type="Proteomes" id="UP000002555"/>
    </source>
</evidence>
<reference evidence="1 2" key="1">
    <citation type="journal article" date="2001" name="J. Bacteriol.">
        <title>Phylogeny of the major head and tail genes of the wide-ranging T4-type bacteriophages.</title>
        <authorList>
            <person name="Tetart F."/>
            <person name="Desplats C."/>
            <person name="Kutateladze M."/>
            <person name="Monod C."/>
            <person name="Ackermann H.W."/>
            <person name="Krisch H.M."/>
        </authorList>
    </citation>
    <scope>NUCLEOTIDE SEQUENCE</scope>
</reference>
<sequence>MNKKNKIVMICIALLGAYGVFFAEPDQMRALFALIVCVNAFHNMVN</sequence>
<gene>
    <name evidence="1" type="ORF">Aeh1ORF069c</name>
</gene>
<dbReference type="EMBL" id="AY266303">
    <property type="protein sequence ID" value="AAQ17729.1"/>
    <property type="molecule type" value="Genomic_DNA"/>
</dbReference>
<dbReference type="KEGG" id="vg:2658068"/>
<protein>
    <submittedName>
        <fullName evidence="1">Uncharacterized protein</fullName>
    </submittedName>
</protein>
<dbReference type="Proteomes" id="UP000002555">
    <property type="component" value="Segment"/>
</dbReference>
<evidence type="ECO:0000313" key="1">
    <source>
        <dbReference type="EMBL" id="AAQ17729.1"/>
    </source>
</evidence>
<dbReference type="RefSeq" id="NP_943952.1">
    <property type="nucleotide sequence ID" value="NC_005260.1"/>
</dbReference>
<proteinExistence type="predicted"/>
<organism evidence="1 2">
    <name type="scientific">Aeromonas phage Aeh1</name>
    <dbReference type="NCBI Taxonomy" id="2880362"/>
    <lineage>
        <taxon>Viruses</taxon>
        <taxon>Duplodnaviria</taxon>
        <taxon>Heunggongvirae</taxon>
        <taxon>Uroviricota</taxon>
        <taxon>Caudoviricetes</taxon>
        <taxon>Pantevenvirales</taxon>
        <taxon>Straboviridae</taxon>
        <taxon>Cinqassovirus</taxon>
        <taxon>Cinqassovirus aeh1</taxon>
    </lineage>
</organism>
<keyword evidence="2" id="KW-1185">Reference proteome</keyword>
<name>Q76Z17_9CAUD</name>